<dbReference type="KEGG" id="ark:D6B99_16420"/>
<name>A0A386HU77_9BACT</name>
<dbReference type="RefSeq" id="WP_119990417.1">
    <property type="nucleotide sequence ID" value="NZ_CP032489.1"/>
</dbReference>
<evidence type="ECO:0000313" key="2">
    <source>
        <dbReference type="Proteomes" id="UP000266118"/>
    </source>
</evidence>
<dbReference type="AlphaFoldDB" id="A0A386HU77"/>
<organism evidence="1 2">
    <name type="scientific">Arachidicoccus soli</name>
    <dbReference type="NCBI Taxonomy" id="2341117"/>
    <lineage>
        <taxon>Bacteria</taxon>
        <taxon>Pseudomonadati</taxon>
        <taxon>Bacteroidota</taxon>
        <taxon>Chitinophagia</taxon>
        <taxon>Chitinophagales</taxon>
        <taxon>Chitinophagaceae</taxon>
        <taxon>Arachidicoccus</taxon>
    </lineage>
</organism>
<dbReference type="SUPFAM" id="SSF52540">
    <property type="entry name" value="P-loop containing nucleoside triphosphate hydrolases"/>
    <property type="match status" value="1"/>
</dbReference>
<dbReference type="OrthoDB" id="937857at2"/>
<gene>
    <name evidence="1" type="ORF">D6B99_16420</name>
</gene>
<reference evidence="1 2" key="1">
    <citation type="submission" date="2018-09" db="EMBL/GenBank/DDBJ databases">
        <title>Arachidicoccus sp. nov., a bacterium isolated from soil.</title>
        <authorList>
            <person name="Weon H.-Y."/>
            <person name="Kwon S.-W."/>
            <person name="Lee S.A."/>
        </authorList>
    </citation>
    <scope>NUCLEOTIDE SEQUENCE [LARGE SCALE GENOMIC DNA]</scope>
    <source>
        <strain evidence="1 2">KIS59-12</strain>
    </source>
</reference>
<protein>
    <recommendedName>
        <fullName evidence="3">ParA family protein</fullName>
    </recommendedName>
</protein>
<keyword evidence="2" id="KW-1185">Reference proteome</keyword>
<sequence>MKTFYFNIQSKGGVGKSMLTYLQALKHEFNERIAFVDLDGRNQSTTRQLHFLTKQDLPRLFSVDIFNSQDKIDREKIFDVLQAFKEKAYDEIYIDFGGHESTQLLSLLSLDFTADDFKEFEKMLNAKFVFNVIISGATYYTTTLQYLKSLMDIVSSKFEIIVCLNEWSFQNFEYRIDEIQEFAKKSKGVVRKVVTFGNIHLDTNSGLVITENILNGRGIDGYTTYVSKKIIDKETKKV</sequence>
<evidence type="ECO:0008006" key="3">
    <source>
        <dbReference type="Google" id="ProtNLM"/>
    </source>
</evidence>
<accession>A0A386HU77</accession>
<dbReference type="InterPro" id="IPR027417">
    <property type="entry name" value="P-loop_NTPase"/>
</dbReference>
<dbReference type="Proteomes" id="UP000266118">
    <property type="component" value="Chromosome"/>
</dbReference>
<dbReference type="EMBL" id="CP032489">
    <property type="protein sequence ID" value="AYD49061.1"/>
    <property type="molecule type" value="Genomic_DNA"/>
</dbReference>
<dbReference type="Gene3D" id="3.40.50.300">
    <property type="entry name" value="P-loop containing nucleotide triphosphate hydrolases"/>
    <property type="match status" value="1"/>
</dbReference>
<evidence type="ECO:0000313" key="1">
    <source>
        <dbReference type="EMBL" id="AYD49061.1"/>
    </source>
</evidence>
<proteinExistence type="predicted"/>